<protein>
    <submittedName>
        <fullName evidence="2">Uncharacterized protein</fullName>
    </submittedName>
</protein>
<dbReference type="RefSeq" id="WP_067953264.1">
    <property type="nucleotide sequence ID" value="NZ_LVKL01000119.1"/>
</dbReference>
<sequence length="93" mass="10494">MRDAPDVYRFLPPAFIKPAFLQGVPIEVNPETWLEGTLKASQIRFTIRDRDTFGTQSALLSMFSGVRCKHGSKGRGSDNQSPPRFRSYKEAFA</sequence>
<feature type="region of interest" description="Disordered" evidence="1">
    <location>
        <begin position="69"/>
        <end position="93"/>
    </location>
</feature>
<dbReference type="Proteomes" id="UP000077421">
    <property type="component" value="Unassembled WGS sequence"/>
</dbReference>
<evidence type="ECO:0000313" key="2">
    <source>
        <dbReference type="EMBL" id="OAG94646.1"/>
    </source>
</evidence>
<name>A0A853KC83_9BACL</name>
<evidence type="ECO:0000256" key="1">
    <source>
        <dbReference type="SAM" id="MobiDB-lite"/>
    </source>
</evidence>
<accession>A0A853KC83</accession>
<dbReference type="AlphaFoldDB" id="A0A853KC83"/>
<reference evidence="2 3" key="1">
    <citation type="submission" date="2016-02" db="EMBL/GenBank/DDBJ databases">
        <title>Draft genome sequence of Acidibacillus ferrooxidans SLC66.</title>
        <authorList>
            <person name="Oliveira G."/>
            <person name="Nancucheo I."/>
            <person name="Dall'Agnol H."/>
            <person name="Johnson B."/>
            <person name="Oliveira R."/>
            <person name="Nunes G.L."/>
            <person name="Tzotzos G."/>
            <person name="Orellana S.C."/>
            <person name="Salim A.C."/>
            <person name="Araujo F.M."/>
        </authorList>
    </citation>
    <scope>NUCLEOTIDE SEQUENCE [LARGE SCALE GENOMIC DNA]</scope>
    <source>
        <strain evidence="2 3">SLC66</strain>
    </source>
</reference>
<comment type="caution">
    <text evidence="2">The sequence shown here is derived from an EMBL/GenBank/DDBJ whole genome shotgun (WGS) entry which is preliminary data.</text>
</comment>
<gene>
    <name evidence="2" type="ORF">AYW79_04640</name>
</gene>
<organism evidence="2 3">
    <name type="scientific">Ferroacidibacillus organovorans</name>
    <dbReference type="NCBI Taxonomy" id="1765683"/>
    <lineage>
        <taxon>Bacteria</taxon>
        <taxon>Bacillati</taxon>
        <taxon>Bacillota</taxon>
        <taxon>Bacilli</taxon>
        <taxon>Bacillales</taxon>
        <taxon>Alicyclobacillaceae</taxon>
        <taxon>Ferroacidibacillus</taxon>
    </lineage>
</organism>
<dbReference type="EMBL" id="LSUQ01000008">
    <property type="protein sequence ID" value="OAG94646.1"/>
    <property type="molecule type" value="Genomic_DNA"/>
</dbReference>
<proteinExistence type="predicted"/>
<evidence type="ECO:0000313" key="3">
    <source>
        <dbReference type="Proteomes" id="UP000077421"/>
    </source>
</evidence>